<evidence type="ECO:0000313" key="1">
    <source>
        <dbReference type="EMBL" id="EAX94191.1"/>
    </source>
</evidence>
<dbReference type="EMBL" id="DS113871">
    <property type="protein sequence ID" value="EAX94191.1"/>
    <property type="molecule type" value="Genomic_DNA"/>
</dbReference>
<reference evidence="1" key="2">
    <citation type="journal article" date="2007" name="Science">
        <title>Draft genome sequence of the sexually transmitted pathogen Trichomonas vaginalis.</title>
        <authorList>
            <person name="Carlton J.M."/>
            <person name="Hirt R.P."/>
            <person name="Silva J.C."/>
            <person name="Delcher A.L."/>
            <person name="Schatz M."/>
            <person name="Zhao Q."/>
            <person name="Wortman J.R."/>
            <person name="Bidwell S.L."/>
            <person name="Alsmark U.C.M."/>
            <person name="Besteiro S."/>
            <person name="Sicheritz-Ponten T."/>
            <person name="Noel C.J."/>
            <person name="Dacks J.B."/>
            <person name="Foster P.G."/>
            <person name="Simillion C."/>
            <person name="Van de Peer Y."/>
            <person name="Miranda-Saavedra D."/>
            <person name="Barton G.J."/>
            <person name="Westrop G.D."/>
            <person name="Mueller S."/>
            <person name="Dessi D."/>
            <person name="Fiori P.L."/>
            <person name="Ren Q."/>
            <person name="Paulsen I."/>
            <person name="Zhang H."/>
            <person name="Bastida-Corcuera F.D."/>
            <person name="Simoes-Barbosa A."/>
            <person name="Brown M.T."/>
            <person name="Hayes R.D."/>
            <person name="Mukherjee M."/>
            <person name="Okumura C.Y."/>
            <person name="Schneider R."/>
            <person name="Smith A.J."/>
            <person name="Vanacova S."/>
            <person name="Villalvazo M."/>
            <person name="Haas B.J."/>
            <person name="Pertea M."/>
            <person name="Feldblyum T.V."/>
            <person name="Utterback T.R."/>
            <person name="Shu C.L."/>
            <person name="Osoegawa K."/>
            <person name="de Jong P.J."/>
            <person name="Hrdy I."/>
            <person name="Horvathova L."/>
            <person name="Zubacova Z."/>
            <person name="Dolezal P."/>
            <person name="Malik S.B."/>
            <person name="Logsdon J.M. Jr."/>
            <person name="Henze K."/>
            <person name="Gupta A."/>
            <person name="Wang C.C."/>
            <person name="Dunne R.L."/>
            <person name="Upcroft J.A."/>
            <person name="Upcroft P."/>
            <person name="White O."/>
            <person name="Salzberg S.L."/>
            <person name="Tang P."/>
            <person name="Chiu C.-H."/>
            <person name="Lee Y.-S."/>
            <person name="Embley T.M."/>
            <person name="Coombs G.H."/>
            <person name="Mottram J.C."/>
            <person name="Tachezy J."/>
            <person name="Fraser-Liggett C.M."/>
            <person name="Johnson P.J."/>
        </authorList>
    </citation>
    <scope>NUCLEOTIDE SEQUENCE [LARGE SCALE GENOMIC DNA]</scope>
    <source>
        <strain evidence="1">G3</strain>
    </source>
</reference>
<proteinExistence type="predicted"/>
<dbReference type="AlphaFoldDB" id="A2FLL8"/>
<keyword evidence="2" id="KW-1185">Reference proteome</keyword>
<reference evidence="1" key="1">
    <citation type="submission" date="2006-10" db="EMBL/GenBank/DDBJ databases">
        <authorList>
            <person name="Amadeo P."/>
            <person name="Zhao Q."/>
            <person name="Wortman J."/>
            <person name="Fraser-Liggett C."/>
            <person name="Carlton J."/>
        </authorList>
    </citation>
    <scope>NUCLEOTIDE SEQUENCE</scope>
    <source>
        <strain evidence="1">G3</strain>
    </source>
</reference>
<dbReference type="RefSeq" id="XP_001307121.1">
    <property type="nucleotide sequence ID" value="XM_001307120.1"/>
</dbReference>
<dbReference type="KEGG" id="tva:75673930"/>
<dbReference type="Proteomes" id="UP000001542">
    <property type="component" value="Unassembled WGS sequence"/>
</dbReference>
<accession>A2FLL8</accession>
<dbReference type="VEuPathDB" id="TrichDB:TVAG_479560"/>
<evidence type="ECO:0000313" key="2">
    <source>
        <dbReference type="Proteomes" id="UP000001542"/>
    </source>
</evidence>
<gene>
    <name evidence="1" type="ORF">TVAG_479560</name>
</gene>
<dbReference type="VEuPathDB" id="TrichDB:TVAGG3_0828270"/>
<organism evidence="1 2">
    <name type="scientific">Trichomonas vaginalis (strain ATCC PRA-98 / G3)</name>
    <dbReference type="NCBI Taxonomy" id="412133"/>
    <lineage>
        <taxon>Eukaryota</taxon>
        <taxon>Metamonada</taxon>
        <taxon>Parabasalia</taxon>
        <taxon>Trichomonadida</taxon>
        <taxon>Trichomonadidae</taxon>
        <taxon>Trichomonas</taxon>
    </lineage>
</organism>
<dbReference type="InParanoid" id="A2FLL8"/>
<dbReference type="STRING" id="5722.A2FLL8"/>
<dbReference type="OrthoDB" id="10257085at2759"/>
<sequence>MLNEAIFERKVYGLKWVCEGLNHRKLSHVTTIYAAPLVIDNGRRSPTSDLRLILRIIIEHKYRVYSALTTIHRWTHVRFGEEKNIFSYHCNIEMLEMFYELPVLSIYCLTLLSDTTIAYEHENIRNSLTYEATQEVKRTISILNLFYPISLEEVPPIL</sequence>
<protein>
    <submittedName>
        <fullName evidence="1">Phosphoribulokinase family protein-related protein</fullName>
    </submittedName>
</protein>
<name>A2FLL8_TRIV3</name>